<keyword evidence="6" id="KW-1185">Reference proteome</keyword>
<evidence type="ECO:0000313" key="6">
    <source>
        <dbReference type="Proteomes" id="UP001266305"/>
    </source>
</evidence>
<evidence type="ECO:0000256" key="2">
    <source>
        <dbReference type="ARBA" id="ARBA00022840"/>
    </source>
</evidence>
<dbReference type="GO" id="GO:0005524">
    <property type="term" value="F:ATP binding"/>
    <property type="evidence" value="ECO:0007669"/>
    <property type="project" value="UniProtKB-KW"/>
</dbReference>
<dbReference type="InterPro" id="IPR003439">
    <property type="entry name" value="ABC_transporter-like_ATP-bd"/>
</dbReference>
<dbReference type="InterPro" id="IPR003593">
    <property type="entry name" value="AAA+_ATPase"/>
</dbReference>
<dbReference type="PROSITE" id="PS50893">
    <property type="entry name" value="ABC_TRANSPORTER_2"/>
    <property type="match status" value="1"/>
</dbReference>
<evidence type="ECO:0000313" key="5">
    <source>
        <dbReference type="EMBL" id="KAK2097334.1"/>
    </source>
</evidence>
<dbReference type="PANTHER" id="PTHR19229:SF250">
    <property type="entry name" value="ABC TRANSPORTER DOMAIN-CONTAINING PROTEIN-RELATED"/>
    <property type="match status" value="1"/>
</dbReference>
<feature type="compositionally biased region" description="Polar residues" evidence="3">
    <location>
        <begin position="204"/>
        <end position="218"/>
    </location>
</feature>
<keyword evidence="2 5" id="KW-0067">ATP-binding</keyword>
<feature type="region of interest" description="Disordered" evidence="3">
    <location>
        <begin position="198"/>
        <end position="218"/>
    </location>
</feature>
<dbReference type="Gene3D" id="3.40.50.300">
    <property type="entry name" value="P-loop containing nucleotide triphosphate hydrolases"/>
    <property type="match status" value="1"/>
</dbReference>
<name>A0ABQ9UJV2_SAGOE</name>
<dbReference type="SUPFAM" id="SSF52540">
    <property type="entry name" value="P-loop containing nucleoside triphosphate hydrolases"/>
    <property type="match status" value="1"/>
</dbReference>
<dbReference type="SMART" id="SM00382">
    <property type="entry name" value="AAA"/>
    <property type="match status" value="1"/>
</dbReference>
<evidence type="ECO:0000259" key="4">
    <source>
        <dbReference type="PROSITE" id="PS50893"/>
    </source>
</evidence>
<keyword evidence="1" id="KW-0547">Nucleotide-binding</keyword>
<evidence type="ECO:0000256" key="3">
    <source>
        <dbReference type="SAM" id="MobiDB-lite"/>
    </source>
</evidence>
<organism evidence="5 6">
    <name type="scientific">Saguinus oedipus</name>
    <name type="common">Cotton-top tamarin</name>
    <name type="synonym">Oedipomidas oedipus</name>
    <dbReference type="NCBI Taxonomy" id="9490"/>
    <lineage>
        <taxon>Eukaryota</taxon>
        <taxon>Metazoa</taxon>
        <taxon>Chordata</taxon>
        <taxon>Craniata</taxon>
        <taxon>Vertebrata</taxon>
        <taxon>Euteleostomi</taxon>
        <taxon>Mammalia</taxon>
        <taxon>Eutheria</taxon>
        <taxon>Euarchontoglires</taxon>
        <taxon>Primates</taxon>
        <taxon>Haplorrhini</taxon>
        <taxon>Platyrrhini</taxon>
        <taxon>Cebidae</taxon>
        <taxon>Callitrichinae</taxon>
        <taxon>Saguinus</taxon>
    </lineage>
</organism>
<dbReference type="EMBL" id="JASSZA010000011">
    <property type="protein sequence ID" value="KAK2097334.1"/>
    <property type="molecule type" value="Genomic_DNA"/>
</dbReference>
<dbReference type="PANTHER" id="PTHR19229">
    <property type="entry name" value="ATP-BINDING CASSETTE TRANSPORTER SUBFAMILY A ABCA"/>
    <property type="match status" value="1"/>
</dbReference>
<proteinExistence type="predicted"/>
<accession>A0ABQ9UJV2</accession>
<evidence type="ECO:0000256" key="1">
    <source>
        <dbReference type="ARBA" id="ARBA00022741"/>
    </source>
</evidence>
<dbReference type="InterPro" id="IPR026082">
    <property type="entry name" value="ABCA"/>
</dbReference>
<protein>
    <submittedName>
        <fullName evidence="5">ATP-binding cassette sub- A member 3</fullName>
    </submittedName>
</protein>
<comment type="caution">
    <text evidence="5">The sequence shown here is derived from an EMBL/GenBank/DDBJ whole genome shotgun (WGS) entry which is preliminary data.</text>
</comment>
<dbReference type="CDD" id="cd03263">
    <property type="entry name" value="ABC_subfamily_A"/>
    <property type="match status" value="1"/>
</dbReference>
<dbReference type="InterPro" id="IPR027417">
    <property type="entry name" value="P-loop_NTPase"/>
</dbReference>
<reference evidence="5 6" key="1">
    <citation type="submission" date="2023-05" db="EMBL/GenBank/DDBJ databases">
        <title>B98-5 Cell Line De Novo Hybrid Assembly: An Optical Mapping Approach.</title>
        <authorList>
            <person name="Kananen K."/>
            <person name="Auerbach J.A."/>
            <person name="Kautto E."/>
            <person name="Blachly J.S."/>
        </authorList>
    </citation>
    <scope>NUCLEOTIDE SEQUENCE [LARGE SCALE GENOMIC DNA]</scope>
    <source>
        <strain evidence="5">B95-8</strain>
        <tissue evidence="5">Cell line</tissue>
    </source>
</reference>
<dbReference type="Pfam" id="PF00005">
    <property type="entry name" value="ABC_tran"/>
    <property type="match status" value="1"/>
</dbReference>
<gene>
    <name evidence="5" type="primary">ABCA3_3</name>
    <name evidence="5" type="ORF">P7K49_022785</name>
</gene>
<feature type="domain" description="ABC transporter" evidence="4">
    <location>
        <begin position="23"/>
        <end position="315"/>
    </location>
</feature>
<dbReference type="Proteomes" id="UP001266305">
    <property type="component" value="Unassembled WGS sequence"/>
</dbReference>
<sequence>MGRGAGEAFTIGLGAVGSPGQHLPFLQVFRVGNKDRAAVRDLNLNLYEGQITVLLGHNGAGKTTTLSMLTGLFPPTSGRAYISGYEISQDMVQIRKSLGLCPQHDILFDGLTVAEHLYFYAQLKGLSRQKCPEEVKQMLHTLGLEDKRDSPSRFLSGGTRRKLSIGIALIAGSKVWQRDWRHWLPSCSAWAGPSTMAQTPWPLTPQTRPSPSLEDSSQLLEPLDGASRKASLSLGVVLMLDEPTSGMDAISRRAIWDLLQQQKHDRTIVLTTHFMDEADLLGDRIAIMAKGELQCCGSPLFLKQKYGAGYHMTLVKEPHCNPEGISQLVHHHVPNATLESSAGAELSFILPRESTHRFEGLFAKLEKKQKELGIASFGASVTTMEEVFLRVGKLVDSSMDIQAIQLPALQYQHERRASDWAVDSNLCGAMDPTDGIGALIEEERTAVTLNTGQGKGRDPKRLV</sequence>